<protein>
    <recommendedName>
        <fullName evidence="3">Sortase</fullName>
    </recommendedName>
</protein>
<dbReference type="RefSeq" id="WP_188710635.1">
    <property type="nucleotide sequence ID" value="NZ_BMHO01000001.1"/>
</dbReference>
<keyword evidence="2" id="KW-1185">Reference proteome</keyword>
<name>A0A916Y1T6_9MICO</name>
<dbReference type="AlphaFoldDB" id="A0A916Y1T6"/>
<sequence>MARKKRGGLILGALGGVLIVGGGALLVAVALAPEAVEKTYGTLKTQVTGTVDKVQQDVFENLPTVKIGVEGGMPELDQACADNSFVIMSSYEREGVPETAAAHNNCGGDVLLPWDEGQQIQIEGRDEVYEVIDIRYTSKIWASTDDLVGLQGDLALQTCFYGEDRMKFVGLEVVDDA</sequence>
<comment type="caution">
    <text evidence="1">The sequence shown here is derived from an EMBL/GenBank/DDBJ whole genome shotgun (WGS) entry which is preliminary data.</text>
</comment>
<reference evidence="1" key="2">
    <citation type="submission" date="2020-09" db="EMBL/GenBank/DDBJ databases">
        <authorList>
            <person name="Sun Q."/>
            <person name="Zhou Y."/>
        </authorList>
    </citation>
    <scope>NUCLEOTIDE SEQUENCE</scope>
    <source>
        <strain evidence="1">CGMCC 1.15152</strain>
    </source>
</reference>
<proteinExistence type="predicted"/>
<accession>A0A916Y1T6</accession>
<dbReference type="Proteomes" id="UP000633205">
    <property type="component" value="Unassembled WGS sequence"/>
</dbReference>
<evidence type="ECO:0000313" key="2">
    <source>
        <dbReference type="Proteomes" id="UP000633205"/>
    </source>
</evidence>
<reference evidence="1" key="1">
    <citation type="journal article" date="2014" name="Int. J. Syst. Evol. Microbiol.">
        <title>Complete genome sequence of Corynebacterium casei LMG S-19264T (=DSM 44701T), isolated from a smear-ripened cheese.</title>
        <authorList>
            <consortium name="US DOE Joint Genome Institute (JGI-PGF)"/>
            <person name="Walter F."/>
            <person name="Albersmeier A."/>
            <person name="Kalinowski J."/>
            <person name="Ruckert C."/>
        </authorList>
    </citation>
    <scope>NUCLEOTIDE SEQUENCE</scope>
    <source>
        <strain evidence="1">CGMCC 1.15152</strain>
    </source>
</reference>
<gene>
    <name evidence="1" type="ORF">GCM10010915_03840</name>
</gene>
<evidence type="ECO:0000313" key="1">
    <source>
        <dbReference type="EMBL" id="GGD27023.1"/>
    </source>
</evidence>
<evidence type="ECO:0008006" key="3">
    <source>
        <dbReference type="Google" id="ProtNLM"/>
    </source>
</evidence>
<organism evidence="1 2">
    <name type="scientific">Microbacterium faecale</name>
    <dbReference type="NCBI Taxonomy" id="1804630"/>
    <lineage>
        <taxon>Bacteria</taxon>
        <taxon>Bacillati</taxon>
        <taxon>Actinomycetota</taxon>
        <taxon>Actinomycetes</taxon>
        <taxon>Micrococcales</taxon>
        <taxon>Microbacteriaceae</taxon>
        <taxon>Microbacterium</taxon>
    </lineage>
</organism>
<dbReference type="EMBL" id="BMHO01000001">
    <property type="protein sequence ID" value="GGD27023.1"/>
    <property type="molecule type" value="Genomic_DNA"/>
</dbReference>